<sequence>MPTEPHEESAAQFDFLIISAPYPDGHRRPNLLPSQGQRSKGPREIAQMAHRGGEDAHDARWWLEDFRRRCKERSYN</sequence>
<dbReference type="Proteomes" id="UP000226031">
    <property type="component" value="Unassembled WGS sequence"/>
</dbReference>
<protein>
    <submittedName>
        <fullName evidence="2">Uncharacterized protein</fullName>
    </submittedName>
</protein>
<reference evidence="2 3" key="1">
    <citation type="submission" date="2017-10" db="EMBL/GenBank/DDBJ databases">
        <title>Comparative genomics in systemic dimorphic fungi from Ajellomycetaceae.</title>
        <authorList>
            <person name="Munoz J.F."/>
            <person name="Mcewen J.G."/>
            <person name="Clay O.K."/>
            <person name="Cuomo C.A."/>
        </authorList>
    </citation>
    <scope>NUCLEOTIDE SEQUENCE [LARGE SCALE GENOMIC DNA]</scope>
    <source>
        <strain evidence="2 3">UAMH4076</strain>
    </source>
</reference>
<keyword evidence="3" id="KW-1185">Reference proteome</keyword>
<gene>
    <name evidence="2" type="ORF">GX50_00614</name>
</gene>
<name>A0A2B7ZV03_9EURO</name>
<evidence type="ECO:0000313" key="3">
    <source>
        <dbReference type="Proteomes" id="UP000226031"/>
    </source>
</evidence>
<feature type="region of interest" description="Disordered" evidence="1">
    <location>
        <begin position="24"/>
        <end position="55"/>
    </location>
</feature>
<accession>A0A2B7ZV03</accession>
<evidence type="ECO:0000313" key="2">
    <source>
        <dbReference type="EMBL" id="PGH36577.1"/>
    </source>
</evidence>
<evidence type="ECO:0000256" key="1">
    <source>
        <dbReference type="SAM" id="MobiDB-lite"/>
    </source>
</evidence>
<organism evidence="2 3">
    <name type="scientific">[Emmonsia] crescens</name>
    <dbReference type="NCBI Taxonomy" id="73230"/>
    <lineage>
        <taxon>Eukaryota</taxon>
        <taxon>Fungi</taxon>
        <taxon>Dikarya</taxon>
        <taxon>Ascomycota</taxon>
        <taxon>Pezizomycotina</taxon>
        <taxon>Eurotiomycetes</taxon>
        <taxon>Eurotiomycetidae</taxon>
        <taxon>Onygenales</taxon>
        <taxon>Ajellomycetaceae</taxon>
        <taxon>Emergomyces</taxon>
    </lineage>
</organism>
<dbReference type="AlphaFoldDB" id="A0A2B7ZV03"/>
<proteinExistence type="predicted"/>
<comment type="caution">
    <text evidence="2">The sequence shown here is derived from an EMBL/GenBank/DDBJ whole genome shotgun (WGS) entry which is preliminary data.</text>
</comment>
<dbReference type="EMBL" id="PDND01000006">
    <property type="protein sequence ID" value="PGH36577.1"/>
    <property type="molecule type" value="Genomic_DNA"/>
</dbReference>